<organism evidence="11 12">
    <name type="scientific">Salibaculum griseiflavum</name>
    <dbReference type="NCBI Taxonomy" id="1914409"/>
    <lineage>
        <taxon>Bacteria</taxon>
        <taxon>Pseudomonadati</taxon>
        <taxon>Pseudomonadota</taxon>
        <taxon>Alphaproteobacteria</taxon>
        <taxon>Rhodobacterales</taxon>
        <taxon>Roseobacteraceae</taxon>
        <taxon>Salibaculum</taxon>
    </lineage>
</organism>
<comment type="similarity">
    <text evidence="9">Belongs to the FtsQ/DivIB family. FtsQ subfamily.</text>
</comment>
<keyword evidence="4 9" id="KW-0132">Cell division</keyword>
<keyword evidence="3 9" id="KW-0997">Cell inner membrane</keyword>
<keyword evidence="12" id="KW-1185">Reference proteome</keyword>
<keyword evidence="2 9" id="KW-1003">Cell membrane</keyword>
<dbReference type="HAMAP" id="MF_00911">
    <property type="entry name" value="FtsQ_subfam"/>
    <property type="match status" value="1"/>
</dbReference>
<evidence type="ECO:0000256" key="7">
    <source>
        <dbReference type="ARBA" id="ARBA00023136"/>
    </source>
</evidence>
<proteinExistence type="inferred from homology"/>
<dbReference type="GO" id="GO:0005886">
    <property type="term" value="C:plasma membrane"/>
    <property type="evidence" value="ECO:0007669"/>
    <property type="project" value="UniProtKB-SubCell"/>
</dbReference>
<dbReference type="GO" id="GO:0043093">
    <property type="term" value="P:FtsZ-dependent cytokinesis"/>
    <property type="evidence" value="ECO:0007669"/>
    <property type="project" value="UniProtKB-UniRule"/>
</dbReference>
<evidence type="ECO:0000313" key="12">
    <source>
        <dbReference type="Proteomes" id="UP000245293"/>
    </source>
</evidence>
<keyword evidence="8 9" id="KW-0131">Cell cycle</keyword>
<keyword evidence="6 9" id="KW-1133">Transmembrane helix</keyword>
<dbReference type="InterPro" id="IPR045335">
    <property type="entry name" value="FtsQ_C_sf"/>
</dbReference>
<accession>A0A2V1P662</accession>
<dbReference type="OrthoDB" id="9783091at2"/>
<feature type="domain" description="POTRA" evidence="10">
    <location>
        <begin position="82"/>
        <end position="150"/>
    </location>
</feature>
<dbReference type="PANTHER" id="PTHR35851">
    <property type="entry name" value="CELL DIVISION PROTEIN FTSQ"/>
    <property type="match status" value="1"/>
</dbReference>
<dbReference type="InterPro" id="IPR026579">
    <property type="entry name" value="FtsQ"/>
</dbReference>
<dbReference type="Gene3D" id="3.40.50.11690">
    <property type="entry name" value="Cell division protein FtsQ/DivIB"/>
    <property type="match status" value="1"/>
</dbReference>
<evidence type="ECO:0000256" key="6">
    <source>
        <dbReference type="ARBA" id="ARBA00022989"/>
    </source>
</evidence>
<comment type="function">
    <text evidence="9">Essential cell division protein.</text>
</comment>
<dbReference type="GO" id="GO:0032153">
    <property type="term" value="C:cell division site"/>
    <property type="evidence" value="ECO:0007669"/>
    <property type="project" value="UniProtKB-UniRule"/>
</dbReference>
<evidence type="ECO:0000256" key="4">
    <source>
        <dbReference type="ARBA" id="ARBA00022618"/>
    </source>
</evidence>
<dbReference type="RefSeq" id="WP_109388353.1">
    <property type="nucleotide sequence ID" value="NZ_QETF01000006.1"/>
</dbReference>
<evidence type="ECO:0000256" key="1">
    <source>
        <dbReference type="ARBA" id="ARBA00004370"/>
    </source>
</evidence>
<evidence type="ECO:0000256" key="2">
    <source>
        <dbReference type="ARBA" id="ARBA00022475"/>
    </source>
</evidence>
<keyword evidence="5 9" id="KW-0812">Transmembrane</keyword>
<dbReference type="PANTHER" id="PTHR35851:SF1">
    <property type="entry name" value="CELL DIVISION PROTEIN FTSQ"/>
    <property type="match status" value="1"/>
</dbReference>
<evidence type="ECO:0000256" key="3">
    <source>
        <dbReference type="ARBA" id="ARBA00022519"/>
    </source>
</evidence>
<dbReference type="InterPro" id="IPR034746">
    <property type="entry name" value="POTRA"/>
</dbReference>
<gene>
    <name evidence="9" type="primary">ftsQ</name>
    <name evidence="11" type="ORF">DFK10_07865</name>
</gene>
<dbReference type="Proteomes" id="UP000245293">
    <property type="component" value="Unassembled WGS sequence"/>
</dbReference>
<protein>
    <recommendedName>
        <fullName evidence="9">Cell division protein FtsQ</fullName>
    </recommendedName>
</protein>
<dbReference type="Pfam" id="PF03799">
    <property type="entry name" value="FtsQ_DivIB_C"/>
    <property type="match status" value="1"/>
</dbReference>
<evidence type="ECO:0000256" key="5">
    <source>
        <dbReference type="ARBA" id="ARBA00022692"/>
    </source>
</evidence>
<dbReference type="GO" id="GO:0090529">
    <property type="term" value="P:cell septum assembly"/>
    <property type="evidence" value="ECO:0007669"/>
    <property type="project" value="InterPro"/>
</dbReference>
<evidence type="ECO:0000256" key="9">
    <source>
        <dbReference type="HAMAP-Rule" id="MF_00911"/>
    </source>
</evidence>
<sequence>MQPLTARRPAPTPRRDPAPSRWGYRFQRWMLTPALRRLILVGLPVLAVGGALAAWYAKDANRQMVADAISEARMEFQSREEFMVRVMAVDGADDALVQDIRTVLPVEFPTSSFDLDLEEMRQTVAALPAVADAALRVRPGGVLQVTVEQRQPVAVFRGADGLRLVDAEGVLIAPIPARADRSDLPLITGDGARGTLAEGLTLYDVAGPIRHRMRAVVRMGERRWDVVLDRGQRILLPTETPIRAFERVIALEQAQDLLGRDVSVIDMRNAARPTIRLNEQAVAELRRVNGEEPEAGDE</sequence>
<name>A0A2V1P662_9RHOB</name>
<evidence type="ECO:0000313" key="11">
    <source>
        <dbReference type="EMBL" id="PWG17290.1"/>
    </source>
</evidence>
<keyword evidence="7 9" id="KW-0472">Membrane</keyword>
<dbReference type="InterPro" id="IPR005548">
    <property type="entry name" value="Cell_div_FtsQ/DivIB_C"/>
</dbReference>
<reference evidence="12" key="1">
    <citation type="submission" date="2018-05" db="EMBL/GenBank/DDBJ databases">
        <authorList>
            <person name="Du Z."/>
            <person name="Wang X."/>
        </authorList>
    </citation>
    <scope>NUCLEOTIDE SEQUENCE [LARGE SCALE GENOMIC DNA]</scope>
    <source>
        <strain evidence="12">WDS4C29</strain>
    </source>
</reference>
<evidence type="ECO:0000256" key="8">
    <source>
        <dbReference type="ARBA" id="ARBA00023306"/>
    </source>
</evidence>
<dbReference type="AlphaFoldDB" id="A0A2V1P662"/>
<evidence type="ECO:0000259" key="10">
    <source>
        <dbReference type="PROSITE" id="PS51779"/>
    </source>
</evidence>
<dbReference type="EMBL" id="QETF01000006">
    <property type="protein sequence ID" value="PWG17290.1"/>
    <property type="molecule type" value="Genomic_DNA"/>
</dbReference>
<comment type="subcellular location">
    <subcellularLocation>
        <location evidence="9">Cell inner membrane</location>
        <topology evidence="9">Single-pass type II membrane protein</topology>
    </subcellularLocation>
    <subcellularLocation>
        <location evidence="1">Membrane</location>
    </subcellularLocation>
    <text evidence="9">Localizes to the division septum.</text>
</comment>
<dbReference type="PROSITE" id="PS51779">
    <property type="entry name" value="POTRA"/>
    <property type="match status" value="1"/>
</dbReference>
<comment type="caution">
    <text evidence="11">The sequence shown here is derived from an EMBL/GenBank/DDBJ whole genome shotgun (WGS) entry which is preliminary data.</text>
</comment>